<dbReference type="KEGG" id="prel:PRELSG_0611900"/>
<dbReference type="PANTHER" id="PTHR13028:SF0">
    <property type="entry name" value="RRNA-PROCESSING PROTEIN EBP2-RELATED"/>
    <property type="match status" value="1"/>
</dbReference>
<keyword evidence="8" id="KW-1185">Reference proteome</keyword>
<dbReference type="OMA" id="HEMSENK"/>
<dbReference type="PANTHER" id="PTHR13028">
    <property type="entry name" value="RRNA PROCESSING PROTEIN EBNA1-BINDING PROTEIN-RELATED"/>
    <property type="match status" value="1"/>
</dbReference>
<dbReference type="RefSeq" id="XP_028532152.1">
    <property type="nucleotide sequence ID" value="XM_028675577.1"/>
</dbReference>
<keyword evidence="4" id="KW-0175">Coiled coil</keyword>
<evidence type="ECO:0000256" key="1">
    <source>
        <dbReference type="ARBA" id="ARBA00004604"/>
    </source>
</evidence>
<feature type="compositionally biased region" description="Basic residues" evidence="6">
    <location>
        <begin position="329"/>
        <end position="343"/>
    </location>
</feature>
<feature type="region of interest" description="Disordered" evidence="6">
    <location>
        <begin position="1"/>
        <end position="29"/>
    </location>
</feature>
<reference evidence="7 8" key="1">
    <citation type="submission" date="2015-04" db="EMBL/GenBank/DDBJ databases">
        <authorList>
            <consortium name="Pathogen Informatics"/>
        </authorList>
    </citation>
    <scope>NUCLEOTIDE SEQUENCE [LARGE SCALE GENOMIC DNA]</scope>
    <source>
        <strain evidence="7 8">SGS1</strain>
    </source>
</reference>
<dbReference type="GO" id="GO:0030687">
    <property type="term" value="C:preribosome, large subunit precursor"/>
    <property type="evidence" value="ECO:0007669"/>
    <property type="project" value="TreeGrafter"/>
</dbReference>
<dbReference type="VEuPathDB" id="PlasmoDB:PRELSG_0611900"/>
<protein>
    <submittedName>
        <fullName evidence="7">Nucleolar preribosomal assembly protein, putative</fullName>
    </submittedName>
</protein>
<dbReference type="AlphaFoldDB" id="A0A1J1H3L4"/>
<evidence type="ECO:0000256" key="4">
    <source>
        <dbReference type="ARBA" id="ARBA00023054"/>
    </source>
</evidence>
<dbReference type="GO" id="GO:0005730">
    <property type="term" value="C:nucleolus"/>
    <property type="evidence" value="ECO:0007669"/>
    <property type="project" value="UniProtKB-SubCell"/>
</dbReference>
<proteinExistence type="inferred from homology"/>
<dbReference type="EMBL" id="LN835301">
    <property type="protein sequence ID" value="CRG99144.1"/>
    <property type="molecule type" value="Genomic_DNA"/>
</dbReference>
<dbReference type="Proteomes" id="UP000220158">
    <property type="component" value="Chromosome 6"/>
</dbReference>
<keyword evidence="5" id="KW-0539">Nucleus</keyword>
<accession>A0A1J1H3L4</accession>
<evidence type="ECO:0000256" key="5">
    <source>
        <dbReference type="ARBA" id="ARBA00023242"/>
    </source>
</evidence>
<dbReference type="Pfam" id="PF05890">
    <property type="entry name" value="Ebp2"/>
    <property type="match status" value="1"/>
</dbReference>
<dbReference type="GO" id="GO:0034399">
    <property type="term" value="C:nuclear periphery"/>
    <property type="evidence" value="ECO:0007669"/>
    <property type="project" value="TreeGrafter"/>
</dbReference>
<name>A0A1J1H3L4_PLARL</name>
<feature type="region of interest" description="Disordered" evidence="6">
    <location>
        <begin position="291"/>
        <end position="343"/>
    </location>
</feature>
<feature type="compositionally biased region" description="Basic residues" evidence="6">
    <location>
        <begin position="313"/>
        <end position="322"/>
    </location>
</feature>
<evidence type="ECO:0000313" key="7">
    <source>
        <dbReference type="EMBL" id="CRG99144.1"/>
    </source>
</evidence>
<organism evidence="7 8">
    <name type="scientific">Plasmodium relictum</name>
    <dbReference type="NCBI Taxonomy" id="85471"/>
    <lineage>
        <taxon>Eukaryota</taxon>
        <taxon>Sar</taxon>
        <taxon>Alveolata</taxon>
        <taxon>Apicomplexa</taxon>
        <taxon>Aconoidasida</taxon>
        <taxon>Haemosporida</taxon>
        <taxon>Plasmodiidae</taxon>
        <taxon>Plasmodium</taxon>
        <taxon>Plasmodium (Haemamoeba)</taxon>
    </lineage>
</organism>
<evidence type="ECO:0000313" key="8">
    <source>
        <dbReference type="Proteomes" id="UP000220158"/>
    </source>
</evidence>
<comment type="subcellular location">
    <subcellularLocation>
        <location evidence="1">Nucleus</location>
        <location evidence="1">Nucleolus</location>
    </subcellularLocation>
</comment>
<dbReference type="GO" id="GO:0006364">
    <property type="term" value="P:rRNA processing"/>
    <property type="evidence" value="ECO:0007669"/>
    <property type="project" value="TreeGrafter"/>
</dbReference>
<evidence type="ECO:0000256" key="3">
    <source>
        <dbReference type="ARBA" id="ARBA00022517"/>
    </source>
</evidence>
<keyword evidence="3" id="KW-0690">Ribosome biogenesis</keyword>
<sequence>MKLSSNIESYKKKKKKIENFSNRETQKNAAIKRKNLKNEKKINHVVKDSSVNKILKKNINPVTNVLNLIEKKKIQKKKIIKPNSSTGLHLKNNNIEKKEIEINTNGDLENEEVYNDDDKINDIDQNKILLVKKLQEIELKSNSPNDWLEKLDITSSEHFHMKKINLFGNCEKREEEFLQIAHKNIIEALKKIQDLNISFNRPYDFLADMIKSDVHMEKVRQKILKDHEKLEIKEKNKLKRINKKFNKKYGSLKVQRQKEASQKKTNLEKLDELKKSNNLENLNVQEFFLKHSKSNDKSNNRKSKNIKVNQKLAKNHFSKKKNKNEFPKKFKNKKSKKKIRKKK</sequence>
<evidence type="ECO:0000256" key="2">
    <source>
        <dbReference type="ARBA" id="ARBA00007336"/>
    </source>
</evidence>
<gene>
    <name evidence="7" type="ORF">PRELSG_0611900</name>
</gene>
<dbReference type="InterPro" id="IPR008610">
    <property type="entry name" value="Ebp2"/>
</dbReference>
<comment type="similarity">
    <text evidence="2">Belongs to the EBP2 family.</text>
</comment>
<dbReference type="OrthoDB" id="443772at2759"/>
<dbReference type="GO" id="GO:0042273">
    <property type="term" value="P:ribosomal large subunit biogenesis"/>
    <property type="evidence" value="ECO:0007669"/>
    <property type="project" value="TreeGrafter"/>
</dbReference>
<evidence type="ECO:0000256" key="6">
    <source>
        <dbReference type="SAM" id="MobiDB-lite"/>
    </source>
</evidence>
<dbReference type="GeneID" id="39735245"/>